<evidence type="ECO:0000256" key="6">
    <source>
        <dbReference type="SAM" id="Phobius"/>
    </source>
</evidence>
<dbReference type="STRING" id="554055.A0A2P6VE04"/>
<accession>A0A2P6VE04</accession>
<comment type="caution">
    <text evidence="7">The sequence shown here is derived from an EMBL/GenBank/DDBJ whole genome shotgun (WGS) entry which is preliminary data.</text>
</comment>
<evidence type="ECO:0000313" key="7">
    <source>
        <dbReference type="EMBL" id="PSC72291.1"/>
    </source>
</evidence>
<reference evidence="7 8" key="1">
    <citation type="journal article" date="2018" name="Plant J.">
        <title>Genome sequences of Chlorella sorokiniana UTEX 1602 and Micractinium conductrix SAG 241.80: implications to maltose excretion by a green alga.</title>
        <authorList>
            <person name="Arriola M.B."/>
            <person name="Velmurugan N."/>
            <person name="Zhang Y."/>
            <person name="Plunkett M.H."/>
            <person name="Hondzo H."/>
            <person name="Barney B.M."/>
        </authorList>
    </citation>
    <scope>NUCLEOTIDE SEQUENCE [LARGE SCALE GENOMIC DNA]</scope>
    <source>
        <strain evidence="7 8">SAG 241.80</strain>
    </source>
</reference>
<proteinExistence type="inferred from homology"/>
<organism evidence="7 8">
    <name type="scientific">Micractinium conductrix</name>
    <dbReference type="NCBI Taxonomy" id="554055"/>
    <lineage>
        <taxon>Eukaryota</taxon>
        <taxon>Viridiplantae</taxon>
        <taxon>Chlorophyta</taxon>
        <taxon>core chlorophytes</taxon>
        <taxon>Trebouxiophyceae</taxon>
        <taxon>Chlorellales</taxon>
        <taxon>Chlorellaceae</taxon>
        <taxon>Chlorella clade</taxon>
        <taxon>Micractinium</taxon>
    </lineage>
</organism>
<evidence type="ECO:0000256" key="4">
    <source>
        <dbReference type="ARBA" id="ARBA00022989"/>
    </source>
</evidence>
<protein>
    <submittedName>
        <fullName evidence="7">Vacuolar sorting-associated 55-like protein</fullName>
    </submittedName>
</protein>
<dbReference type="GO" id="GO:0016020">
    <property type="term" value="C:membrane"/>
    <property type="evidence" value="ECO:0007669"/>
    <property type="project" value="UniProtKB-SubCell"/>
</dbReference>
<feature type="transmembrane region" description="Helical" evidence="6">
    <location>
        <begin position="63"/>
        <end position="83"/>
    </location>
</feature>
<dbReference type="PANTHER" id="PTHR12050:SF0">
    <property type="entry name" value="RH04491P"/>
    <property type="match status" value="1"/>
</dbReference>
<dbReference type="AlphaFoldDB" id="A0A2P6VE04"/>
<evidence type="ECO:0000313" key="8">
    <source>
        <dbReference type="Proteomes" id="UP000239649"/>
    </source>
</evidence>
<dbReference type="Proteomes" id="UP000239649">
    <property type="component" value="Unassembled WGS sequence"/>
</dbReference>
<keyword evidence="5 6" id="KW-0472">Membrane</keyword>
<evidence type="ECO:0000256" key="1">
    <source>
        <dbReference type="ARBA" id="ARBA00004141"/>
    </source>
</evidence>
<evidence type="ECO:0000256" key="5">
    <source>
        <dbReference type="ARBA" id="ARBA00023136"/>
    </source>
</evidence>
<dbReference type="GO" id="GO:0032511">
    <property type="term" value="P:late endosome to vacuole transport via multivesicular body sorting pathway"/>
    <property type="evidence" value="ECO:0007669"/>
    <property type="project" value="TreeGrafter"/>
</dbReference>
<evidence type="ECO:0000256" key="3">
    <source>
        <dbReference type="ARBA" id="ARBA00022692"/>
    </source>
</evidence>
<dbReference type="EMBL" id="LHPF02000011">
    <property type="protein sequence ID" value="PSC72291.1"/>
    <property type="molecule type" value="Genomic_DNA"/>
</dbReference>
<sequence>MLTAFVYVLVPMPYLFFSGGSGGSNLASGWQDAGKFLVGFSAVMAVAIPAILYHAAKITGGALLMELLAMAVLGGTVLAWQFLSENEGSSPFVY</sequence>
<dbReference type="InterPro" id="IPR007262">
    <property type="entry name" value="Vps55/LEPROT"/>
</dbReference>
<comment type="subcellular location">
    <subcellularLocation>
        <location evidence="1">Membrane</location>
        <topology evidence="1">Multi-pass membrane protein</topology>
    </subcellularLocation>
</comment>
<name>A0A2P6VE04_9CHLO</name>
<evidence type="ECO:0000256" key="2">
    <source>
        <dbReference type="ARBA" id="ARBA00005645"/>
    </source>
</evidence>
<dbReference type="PANTHER" id="PTHR12050">
    <property type="entry name" value="LEPTIN RECEPTOR-RELATED"/>
    <property type="match status" value="1"/>
</dbReference>
<gene>
    <name evidence="7" type="ORF">C2E20_4538</name>
</gene>
<keyword evidence="4 6" id="KW-1133">Transmembrane helix</keyword>
<dbReference type="GO" id="GO:0005768">
    <property type="term" value="C:endosome"/>
    <property type="evidence" value="ECO:0007669"/>
    <property type="project" value="TreeGrafter"/>
</dbReference>
<dbReference type="OrthoDB" id="14246at2759"/>
<comment type="similarity">
    <text evidence="2">Belongs to the OB-RGRP/VPS55 family.</text>
</comment>
<dbReference type="Pfam" id="PF04133">
    <property type="entry name" value="Vps55"/>
    <property type="match status" value="1"/>
</dbReference>
<keyword evidence="8" id="KW-1185">Reference proteome</keyword>
<feature type="transmembrane region" description="Helical" evidence="6">
    <location>
        <begin position="34"/>
        <end position="56"/>
    </location>
</feature>
<keyword evidence="3 6" id="KW-0812">Transmembrane</keyword>